<name>A0A510WGT8_ENTTH</name>
<organism evidence="1 2">
    <name type="scientific">Enterococcus thailandicus</name>
    <dbReference type="NCBI Taxonomy" id="417368"/>
    <lineage>
        <taxon>Bacteria</taxon>
        <taxon>Bacillati</taxon>
        <taxon>Bacillota</taxon>
        <taxon>Bacilli</taxon>
        <taxon>Lactobacillales</taxon>
        <taxon>Enterococcaceae</taxon>
        <taxon>Enterococcus</taxon>
    </lineage>
</organism>
<evidence type="ECO:0000313" key="2">
    <source>
        <dbReference type="Proteomes" id="UP000321361"/>
    </source>
</evidence>
<dbReference type="OrthoDB" id="162144at2"/>
<sequence>MQKTLDIEMVRVLTQPVVPKALHYINPRKIMGEAKWKKLRKEYQIKADHHCMICKEYVKHVPGDWLELHEKYDYDFDKLIQRLTGYISICHSCHAYIHEGLLNVQLRKGEVTESYVQAILDRGDNLLREFNLEKIQYPNRKIFENPDWQLEFDGNFYSKKSTD</sequence>
<protein>
    <recommendedName>
        <fullName evidence="3">HNH endonuclease</fullName>
    </recommendedName>
</protein>
<dbReference type="RefSeq" id="WP_071868298.1">
    <property type="nucleotide sequence ID" value="NZ_BJUG01000025.1"/>
</dbReference>
<comment type="caution">
    <text evidence="1">The sequence shown here is derived from an EMBL/GenBank/DDBJ whole genome shotgun (WGS) entry which is preliminary data.</text>
</comment>
<accession>A0A510WGT8</accession>
<dbReference type="Proteomes" id="UP000321361">
    <property type="component" value="Unassembled WGS sequence"/>
</dbReference>
<reference evidence="1 2" key="1">
    <citation type="submission" date="2019-07" db="EMBL/GenBank/DDBJ databases">
        <title>Whole genome shotgun sequence of Enterococcus thailandicus NBRC 101867.</title>
        <authorList>
            <person name="Hosoyama A."/>
            <person name="Uohara A."/>
            <person name="Ohji S."/>
            <person name="Ichikawa N."/>
        </authorList>
    </citation>
    <scope>NUCLEOTIDE SEQUENCE [LARGE SCALE GENOMIC DNA]</scope>
    <source>
        <strain evidence="1 2">NBRC 101867</strain>
    </source>
</reference>
<dbReference type="EMBL" id="BJUG01000025">
    <property type="protein sequence ID" value="GEK38296.1"/>
    <property type="molecule type" value="Genomic_DNA"/>
</dbReference>
<gene>
    <name evidence="1" type="ORF">ETH01_25830</name>
</gene>
<evidence type="ECO:0008006" key="3">
    <source>
        <dbReference type="Google" id="ProtNLM"/>
    </source>
</evidence>
<proteinExistence type="predicted"/>
<dbReference type="AlphaFoldDB" id="A0A510WGT8"/>
<evidence type="ECO:0000313" key="1">
    <source>
        <dbReference type="EMBL" id="GEK38296.1"/>
    </source>
</evidence>